<dbReference type="AlphaFoldDB" id="A0A177T6I9"/>
<comment type="caution">
    <text evidence="1">The sequence shown here is derived from an EMBL/GenBank/DDBJ whole genome shotgun (WGS) entry which is preliminary data.</text>
</comment>
<keyword evidence="2" id="KW-1185">Reference proteome</keyword>
<protein>
    <submittedName>
        <fullName evidence="1">Uncharacterized protein</fullName>
    </submittedName>
</protein>
<dbReference type="Proteomes" id="UP000077521">
    <property type="component" value="Unassembled WGS sequence"/>
</dbReference>
<dbReference type="EMBL" id="LWDF02000742">
    <property type="protein sequence ID" value="KAE8243823.1"/>
    <property type="molecule type" value="Genomic_DNA"/>
</dbReference>
<organism evidence="1 2">
    <name type="scientific">Tilletia indica</name>
    <dbReference type="NCBI Taxonomy" id="43049"/>
    <lineage>
        <taxon>Eukaryota</taxon>
        <taxon>Fungi</taxon>
        <taxon>Dikarya</taxon>
        <taxon>Basidiomycota</taxon>
        <taxon>Ustilaginomycotina</taxon>
        <taxon>Exobasidiomycetes</taxon>
        <taxon>Tilletiales</taxon>
        <taxon>Tilletiaceae</taxon>
        <taxon>Tilletia</taxon>
    </lineage>
</organism>
<proteinExistence type="predicted"/>
<evidence type="ECO:0000313" key="2">
    <source>
        <dbReference type="Proteomes" id="UP000077521"/>
    </source>
</evidence>
<name>A0A177T6I9_9BASI</name>
<reference evidence="1" key="1">
    <citation type="submission" date="2016-04" db="EMBL/GenBank/DDBJ databases">
        <authorList>
            <person name="Nguyen H.D."/>
            <person name="Samba Siva P."/>
            <person name="Cullis J."/>
            <person name="Levesque C.A."/>
            <person name="Hambleton S."/>
        </authorList>
    </citation>
    <scope>NUCLEOTIDE SEQUENCE</scope>
    <source>
        <strain evidence="1">DAOMC 236416</strain>
    </source>
</reference>
<sequence>MSRKHVPLQSWPGSSSASRNAFCSLLSLARHACTLDVRKFSSYLEVVKGLEEAAQAGSSMTCQEMHYHATTTQNDMVAENERSERLPMSDTLKETTLVDTELRAAALALWNSTAAAMPTSSDASTPVKVPLTTPESSSKSSLAATVVSTAESTTKLATDASYDGPISRKDASYDGPISMTAFDFSTTSSFGPPMIPLPGSTFDLSTDASYATQTSSTDLKFSSTASFGPPMVPLSDSTFTLSPDASYAAQNSVITPASVSKSSFASPLIRMPGTTFALTPSASYSPQISLNASERSTTVLLAASMISIPETTFRATPDTSNSAQFSSIAPESSSTVTLTSAADPFFWNMAQSYSAQNPPGGLQSLMTPSSSSSHVSQSGMGTFAITTDPFLQQIDPSMTQAILRTPLVPIPAPLYSSQPPPGCWILSLVYAEILSDGRIVLVSDMFRVLKENAKGPLSLACYLFYFTRQTKSTHDGRRICQAMLSDISPDLGLSITKNTQGSLQIGLLHGELAFNVTRGARMDWNVSTKKRKRSGKTPSSS</sequence>
<accession>A0A177T6I9</accession>
<reference evidence="1" key="2">
    <citation type="journal article" date="2019" name="IMA Fungus">
        <title>Genome sequencing and comparison of five Tilletia species to identify candidate genes for the detection of regulated species infecting wheat.</title>
        <authorList>
            <person name="Nguyen H.D.T."/>
            <person name="Sultana T."/>
            <person name="Kesanakurti P."/>
            <person name="Hambleton S."/>
        </authorList>
    </citation>
    <scope>NUCLEOTIDE SEQUENCE</scope>
    <source>
        <strain evidence="1">DAOMC 236416</strain>
    </source>
</reference>
<evidence type="ECO:0000313" key="1">
    <source>
        <dbReference type="EMBL" id="KAE8243823.1"/>
    </source>
</evidence>
<gene>
    <name evidence="1" type="ORF">A4X13_0g6933</name>
</gene>